<dbReference type="InterPro" id="IPR029024">
    <property type="entry name" value="TerB-like"/>
</dbReference>
<dbReference type="CDD" id="cd07177">
    <property type="entry name" value="terB_like"/>
    <property type="match status" value="1"/>
</dbReference>
<name>M9RLF2_9RHOB</name>
<dbReference type="AlphaFoldDB" id="M9RLF2"/>
<evidence type="ECO:0000256" key="1">
    <source>
        <dbReference type="SAM" id="Phobius"/>
    </source>
</evidence>
<keyword evidence="1" id="KW-0812">Transmembrane</keyword>
<dbReference type="eggNOG" id="ENOG5033JFK">
    <property type="taxonomic scope" value="Bacteria"/>
</dbReference>
<gene>
    <name evidence="3" type="ORF">OA238_c04140</name>
</gene>
<keyword evidence="4" id="KW-1185">Reference proteome</keyword>
<dbReference type="SUPFAM" id="SSF158682">
    <property type="entry name" value="TerB-like"/>
    <property type="match status" value="1"/>
</dbReference>
<feature type="chain" id="PRO_5004102595" evidence="2">
    <location>
        <begin position="23"/>
        <end position="213"/>
    </location>
</feature>
<proteinExistence type="predicted"/>
<keyword evidence="1" id="KW-0472">Membrane</keyword>
<dbReference type="HOGENOM" id="CLU_087269_0_0_5"/>
<accession>M9RLF2</accession>
<keyword evidence="2" id="KW-0732">Signal</keyword>
<reference evidence="3 4" key="1">
    <citation type="journal article" date="2013" name="PLoS ONE">
        <title>Poles Apart: Arctic and Antarctic Octadecabacter strains Share High Genome Plasticity and a New Type of Xanthorhodopsin.</title>
        <authorList>
            <person name="Vollmers J."/>
            <person name="Voget S."/>
            <person name="Dietrich S."/>
            <person name="Gollnow K."/>
            <person name="Smits M."/>
            <person name="Meyer K."/>
            <person name="Brinkhoff T."/>
            <person name="Simon M."/>
            <person name="Daniel R."/>
        </authorList>
    </citation>
    <scope>NUCLEOTIDE SEQUENCE [LARGE SCALE GENOMIC DNA]</scope>
    <source>
        <strain evidence="3 4">238</strain>
    </source>
</reference>
<dbReference type="RefSeq" id="WP_015493896.1">
    <property type="nucleotide sequence ID" value="NC_020908.1"/>
</dbReference>
<evidence type="ECO:0000256" key="2">
    <source>
        <dbReference type="SAM" id="SignalP"/>
    </source>
</evidence>
<dbReference type="EMBL" id="CP003742">
    <property type="protein sequence ID" value="AGI70660.1"/>
    <property type="molecule type" value="Genomic_DNA"/>
</dbReference>
<sequence>MRKFIPTTALILGLTVASSAQAGVGRWGADLRFVADTTIPQSGGTGTLSVCHLVDFADVFFVPVYTTIQGYALSGDGCTGKNFRGVTPENFAALQLSGLVPADLPATAAPNLTSLIWGHALIVATALGLLFRALRAVSGRARRPRKLRTPDMLAIHSLVAMSQVAIADGRLDDAEVHHIANILTRLTGKTYAPQQVIDMLTERLPADAGRFPF</sequence>
<dbReference type="KEGG" id="oar:OA238_c04140"/>
<feature type="transmembrane region" description="Helical" evidence="1">
    <location>
        <begin position="115"/>
        <end position="134"/>
    </location>
</feature>
<evidence type="ECO:0000313" key="3">
    <source>
        <dbReference type="EMBL" id="AGI70660.1"/>
    </source>
</evidence>
<keyword evidence="1" id="KW-1133">Transmembrane helix</keyword>
<feature type="signal peptide" evidence="2">
    <location>
        <begin position="1"/>
        <end position="22"/>
    </location>
</feature>
<evidence type="ECO:0000313" key="4">
    <source>
        <dbReference type="Proteomes" id="UP000004688"/>
    </source>
</evidence>
<organism evidence="3 4">
    <name type="scientific">Octadecabacter arcticus 238</name>
    <dbReference type="NCBI Taxonomy" id="391616"/>
    <lineage>
        <taxon>Bacteria</taxon>
        <taxon>Pseudomonadati</taxon>
        <taxon>Pseudomonadota</taxon>
        <taxon>Alphaproteobacteria</taxon>
        <taxon>Rhodobacterales</taxon>
        <taxon>Roseobacteraceae</taxon>
        <taxon>Octadecabacter</taxon>
    </lineage>
</organism>
<protein>
    <submittedName>
        <fullName evidence="3">Uncharacterized protein</fullName>
    </submittedName>
</protein>
<dbReference type="Proteomes" id="UP000004688">
    <property type="component" value="Chromosome"/>
</dbReference>